<gene>
    <name evidence="3" type="ORF">CYQ91_01000</name>
</gene>
<accession>A0AAX1XU28</accession>
<name>A0AAX1XU28_9VIBR</name>
<dbReference type="RefSeq" id="WP_124007375.1">
    <property type="nucleotide sequence ID" value="NZ_JAMQQJ010000065.1"/>
</dbReference>
<dbReference type="InterPro" id="IPR028098">
    <property type="entry name" value="Glyco_trans_4-like_N"/>
</dbReference>
<dbReference type="PANTHER" id="PTHR45947:SF3">
    <property type="entry name" value="SULFOQUINOVOSYL TRANSFERASE SQD2"/>
    <property type="match status" value="1"/>
</dbReference>
<proteinExistence type="predicted"/>
<dbReference type="EMBL" id="PKPZ01000001">
    <property type="protein sequence ID" value="RPB43106.1"/>
    <property type="molecule type" value="Genomic_DNA"/>
</dbReference>
<feature type="domain" description="Glycosyltransferase subfamily 4-like N-terminal" evidence="2">
    <location>
        <begin position="3"/>
        <end position="144"/>
    </location>
</feature>
<dbReference type="SUPFAM" id="SSF53756">
    <property type="entry name" value="UDP-Glycosyltransferase/glycogen phosphorylase"/>
    <property type="match status" value="1"/>
</dbReference>
<evidence type="ECO:0000259" key="1">
    <source>
        <dbReference type="Pfam" id="PF00534"/>
    </source>
</evidence>
<evidence type="ECO:0000313" key="4">
    <source>
        <dbReference type="Proteomes" id="UP000283878"/>
    </source>
</evidence>
<dbReference type="Gene3D" id="3.40.50.2000">
    <property type="entry name" value="Glycogen Phosphorylase B"/>
    <property type="match status" value="2"/>
</dbReference>
<evidence type="ECO:0000259" key="2">
    <source>
        <dbReference type="Pfam" id="PF13477"/>
    </source>
</evidence>
<comment type="caution">
    <text evidence="3">The sequence shown here is derived from an EMBL/GenBank/DDBJ whole genome shotgun (WGS) entry which is preliminary data.</text>
</comment>
<feature type="domain" description="Glycosyl transferase family 1" evidence="1">
    <location>
        <begin position="185"/>
        <end position="348"/>
    </location>
</feature>
<dbReference type="GO" id="GO:0016757">
    <property type="term" value="F:glycosyltransferase activity"/>
    <property type="evidence" value="ECO:0007669"/>
    <property type="project" value="InterPro"/>
</dbReference>
<dbReference type="CDD" id="cd03808">
    <property type="entry name" value="GT4_CapM-like"/>
    <property type="match status" value="1"/>
</dbReference>
<dbReference type="Pfam" id="PF00534">
    <property type="entry name" value="Glycos_transf_1"/>
    <property type="match status" value="1"/>
</dbReference>
<protein>
    <submittedName>
        <fullName evidence="3">Glycosyltransferase family 1 protein</fullName>
    </submittedName>
</protein>
<dbReference type="Pfam" id="PF13477">
    <property type="entry name" value="Glyco_trans_4_2"/>
    <property type="match status" value="1"/>
</dbReference>
<dbReference type="InterPro" id="IPR050194">
    <property type="entry name" value="Glycosyltransferase_grp1"/>
</dbReference>
<dbReference type="AlphaFoldDB" id="A0AAX1XU28"/>
<reference evidence="3 4" key="1">
    <citation type="journal article" date="2018" name="AMB Express">
        <title>Occurrence and significance of pathogenicity and fitness islands in environmental vibrios.</title>
        <authorList>
            <person name="Klein S."/>
            <person name="Pipes S."/>
            <person name="Lovell C.R."/>
        </authorList>
    </citation>
    <scope>NUCLEOTIDE SEQUENCE [LARGE SCALE GENOMIC DNA]</scope>
    <source>
        <strain evidence="3 4">JBS-8-11-1</strain>
    </source>
</reference>
<dbReference type="Proteomes" id="UP000283878">
    <property type="component" value="Unassembled WGS sequence"/>
</dbReference>
<dbReference type="InterPro" id="IPR001296">
    <property type="entry name" value="Glyco_trans_1"/>
</dbReference>
<dbReference type="PANTHER" id="PTHR45947">
    <property type="entry name" value="SULFOQUINOVOSYL TRANSFERASE SQD2"/>
    <property type="match status" value="1"/>
</dbReference>
<sequence length="375" mass="43387">MKKVLFVATIDQHIRHFHIPYLRWFKSKNFQVSVASNGNENVPYVDVKHEVSFERSPWSYNNFIAFLKLKKLLKENKYEIIHTHTPVASILVRLANFMTGKRSKIIYTAHGFHFYKGAKIFNWLIYYPVEKLLSFQTDTLITINDEDYNATIRNKFGCKNVYLVDGVGINLDKYRCPTDKEKLRLREMNNLSENEFVLIYVGELSKRKNQKLLLESIAKLTTRIDNLKLLLVGKGNEETNLRKQCTLLNLDNIVEFLGYRNDVSDLMKLSDLSVSTALQEGLPVNIMESLSSGLPCVVTNCRGNRDIINDGINGFVVEDYDSELFSDRVFKIYNDKSTYKKMKFNAIKSVEKYSDKEVLKVMGNIYSECLGNKSE</sequence>
<evidence type="ECO:0000313" key="3">
    <source>
        <dbReference type="EMBL" id="RPB43106.1"/>
    </source>
</evidence>
<organism evidence="3 4">
    <name type="scientific">Vibrio diabolicus</name>
    <dbReference type="NCBI Taxonomy" id="50719"/>
    <lineage>
        <taxon>Bacteria</taxon>
        <taxon>Pseudomonadati</taxon>
        <taxon>Pseudomonadota</taxon>
        <taxon>Gammaproteobacteria</taxon>
        <taxon>Vibrionales</taxon>
        <taxon>Vibrionaceae</taxon>
        <taxon>Vibrio</taxon>
        <taxon>Vibrio diabolicus subgroup</taxon>
    </lineage>
</organism>